<dbReference type="AlphaFoldDB" id="A0A514CK40"/>
<dbReference type="EMBL" id="CP041253">
    <property type="protein sequence ID" value="QDH80183.1"/>
    <property type="molecule type" value="Genomic_DNA"/>
</dbReference>
<keyword evidence="2" id="KW-1185">Reference proteome</keyword>
<evidence type="ECO:0000313" key="1">
    <source>
        <dbReference type="EMBL" id="QDH80183.1"/>
    </source>
</evidence>
<accession>A0A514CK40</accession>
<dbReference type="KEGG" id="echi:FKX85_14495"/>
<dbReference type="RefSeq" id="WP_141615419.1">
    <property type="nucleotide sequence ID" value="NZ_CP041253.1"/>
</dbReference>
<reference evidence="1 2" key="1">
    <citation type="submission" date="2019-06" db="EMBL/GenBank/DDBJ databases">
        <title>Echinicola alkalisoli sp. nov. isolated from saline soil.</title>
        <authorList>
            <person name="Sun J.-Q."/>
            <person name="Xu L."/>
        </authorList>
    </citation>
    <scope>NUCLEOTIDE SEQUENCE [LARGE SCALE GENOMIC DNA]</scope>
    <source>
        <strain evidence="1 2">LN3S3</strain>
    </source>
</reference>
<dbReference type="Proteomes" id="UP000316614">
    <property type="component" value="Chromosome"/>
</dbReference>
<organism evidence="1 2">
    <name type="scientific">Echinicola soli</name>
    <dbReference type="NCBI Taxonomy" id="2591634"/>
    <lineage>
        <taxon>Bacteria</taxon>
        <taxon>Pseudomonadati</taxon>
        <taxon>Bacteroidota</taxon>
        <taxon>Cytophagia</taxon>
        <taxon>Cytophagales</taxon>
        <taxon>Cyclobacteriaceae</taxon>
        <taxon>Echinicola</taxon>
    </lineage>
</organism>
<dbReference type="OrthoDB" id="839740at2"/>
<evidence type="ECO:0000313" key="2">
    <source>
        <dbReference type="Proteomes" id="UP000316614"/>
    </source>
</evidence>
<protein>
    <submittedName>
        <fullName evidence="1">Transposase</fullName>
    </submittedName>
</protein>
<proteinExistence type="predicted"/>
<gene>
    <name evidence="1" type="ORF">FKX85_14495</name>
</gene>
<sequence>MLGIDETSSKKGHRYVTVAVDMEERRVVHAYLSYEQRTNPFEDPYDAIRQYSMAHGVTDGNALHHEFMPAYVSAVASSLQRWDANNGGGNLDWSYYEAMAWGGLTHHGEGGPMTEAFKANFPNKWDRDRILKILANEATGNGQAKGDKCD</sequence>
<name>A0A514CK40_9BACT</name>